<dbReference type="InterPro" id="IPR036388">
    <property type="entry name" value="WH-like_DNA-bd_sf"/>
</dbReference>
<dbReference type="Proteomes" id="UP001597326">
    <property type="component" value="Unassembled WGS sequence"/>
</dbReference>
<accession>A0ABW4RUH5</accession>
<dbReference type="Gene3D" id="1.10.10.10">
    <property type="entry name" value="Winged helix-like DNA-binding domain superfamily/Winged helix DNA-binding domain"/>
    <property type="match status" value="1"/>
</dbReference>
<evidence type="ECO:0000313" key="4">
    <source>
        <dbReference type="Proteomes" id="UP001597326"/>
    </source>
</evidence>
<gene>
    <name evidence="3" type="ORF">ACFSCS_07135</name>
</gene>
<dbReference type="Pfam" id="PF08279">
    <property type="entry name" value="HTH_11"/>
    <property type="match status" value="1"/>
</dbReference>
<protein>
    <submittedName>
        <fullName evidence="3">HTH domain-containing protein</fullName>
    </submittedName>
</protein>
<reference evidence="4" key="1">
    <citation type="journal article" date="2019" name="Int. J. Syst. Evol. Microbiol.">
        <title>The Global Catalogue of Microorganisms (GCM) 10K type strain sequencing project: providing services to taxonomists for standard genome sequencing and annotation.</title>
        <authorList>
            <consortium name="The Broad Institute Genomics Platform"/>
            <consortium name="The Broad Institute Genome Sequencing Center for Infectious Disease"/>
            <person name="Wu L."/>
            <person name="Ma J."/>
        </authorList>
    </citation>
    <scope>NUCLEOTIDE SEQUENCE [LARGE SCALE GENOMIC DNA]</scope>
    <source>
        <strain evidence="4">CAIM 431</strain>
    </source>
</reference>
<evidence type="ECO:0000313" key="3">
    <source>
        <dbReference type="EMBL" id="MFD1889963.1"/>
    </source>
</evidence>
<dbReference type="SUPFAM" id="SSF46785">
    <property type="entry name" value="Winged helix' DNA-binding domain"/>
    <property type="match status" value="1"/>
</dbReference>
<feature type="compositionally biased region" description="Low complexity" evidence="1">
    <location>
        <begin position="12"/>
        <end position="22"/>
    </location>
</feature>
<dbReference type="InterPro" id="IPR036390">
    <property type="entry name" value="WH_DNA-bd_sf"/>
</dbReference>
<evidence type="ECO:0000256" key="1">
    <source>
        <dbReference type="SAM" id="MobiDB-lite"/>
    </source>
</evidence>
<comment type="caution">
    <text evidence="3">The sequence shown here is derived from an EMBL/GenBank/DDBJ whole genome shotgun (WGS) entry which is preliminary data.</text>
</comment>
<sequence length="135" mass="15200">MSRSPRRRPTRGARQQQRATTRQLARQQDVLRVLLQQRGKPLAVDVLAKRVGVSERTVERDLERIRSARLPLRGRGGSGGGVWLDVTRARSSLSLSDEQVMALLLVIDEIDADLPETLGQVRDLLRSQLADPRLF</sequence>
<proteinExistence type="predicted"/>
<keyword evidence="4" id="KW-1185">Reference proteome</keyword>
<dbReference type="EMBL" id="JBHUFZ010000016">
    <property type="protein sequence ID" value="MFD1889963.1"/>
    <property type="molecule type" value="Genomic_DNA"/>
</dbReference>
<name>A0ABW4RUH5_9ACTN</name>
<dbReference type="RefSeq" id="WP_343872900.1">
    <property type="nucleotide sequence ID" value="NZ_BAAAIX010000013.1"/>
</dbReference>
<organism evidence="3 4">
    <name type="scientific">Luteococcus peritonei</name>
    <dbReference type="NCBI Taxonomy" id="88874"/>
    <lineage>
        <taxon>Bacteria</taxon>
        <taxon>Bacillati</taxon>
        <taxon>Actinomycetota</taxon>
        <taxon>Actinomycetes</taxon>
        <taxon>Propionibacteriales</taxon>
        <taxon>Propionibacteriaceae</taxon>
        <taxon>Luteococcus</taxon>
    </lineage>
</organism>
<dbReference type="InterPro" id="IPR013196">
    <property type="entry name" value="HTH_11"/>
</dbReference>
<feature type="compositionally biased region" description="Basic residues" evidence="1">
    <location>
        <begin position="1"/>
        <end position="11"/>
    </location>
</feature>
<feature type="region of interest" description="Disordered" evidence="1">
    <location>
        <begin position="1"/>
        <end position="22"/>
    </location>
</feature>
<evidence type="ECO:0000259" key="2">
    <source>
        <dbReference type="Pfam" id="PF08279"/>
    </source>
</evidence>
<feature type="domain" description="Helix-turn-helix type 11" evidence="2">
    <location>
        <begin position="26"/>
        <end position="79"/>
    </location>
</feature>